<reference evidence="3 4" key="1">
    <citation type="submission" date="2023-12" db="EMBL/GenBank/DDBJ databases">
        <title>Novel species of the genus Arcicella isolated from rivers.</title>
        <authorList>
            <person name="Lu H."/>
        </authorList>
    </citation>
    <scope>NUCLEOTIDE SEQUENCE [LARGE SCALE GENOMIC DNA]</scope>
    <source>
        <strain evidence="3 4">LMG 21963</strain>
    </source>
</reference>
<keyword evidence="4" id="KW-1185">Reference proteome</keyword>
<evidence type="ECO:0000256" key="1">
    <source>
        <dbReference type="ARBA" id="ARBA00022737"/>
    </source>
</evidence>
<proteinExistence type="predicted"/>
<dbReference type="Pfam" id="PF13424">
    <property type="entry name" value="TPR_12"/>
    <property type="match status" value="2"/>
</dbReference>
<evidence type="ECO:0000256" key="2">
    <source>
        <dbReference type="ARBA" id="ARBA00022803"/>
    </source>
</evidence>
<dbReference type="SMART" id="SM00028">
    <property type="entry name" value="TPR"/>
    <property type="match status" value="5"/>
</dbReference>
<comment type="caution">
    <text evidence="3">The sequence shown here is derived from an EMBL/GenBank/DDBJ whole genome shotgun (WGS) entry which is preliminary data.</text>
</comment>
<dbReference type="PANTHER" id="PTHR45641">
    <property type="entry name" value="TETRATRICOPEPTIDE REPEAT PROTEIN (AFU_ORTHOLOGUE AFUA_6G03870)"/>
    <property type="match status" value="1"/>
</dbReference>
<dbReference type="PANTHER" id="PTHR45641:SF19">
    <property type="entry name" value="NEPHROCYSTIN-3"/>
    <property type="match status" value="1"/>
</dbReference>
<evidence type="ECO:0000313" key="3">
    <source>
        <dbReference type="EMBL" id="MEA5257384.1"/>
    </source>
</evidence>
<evidence type="ECO:0000313" key="4">
    <source>
        <dbReference type="Proteomes" id="UP001304671"/>
    </source>
</evidence>
<protein>
    <submittedName>
        <fullName evidence="3">Tetratricopeptide repeat protein</fullName>
    </submittedName>
</protein>
<name>A0ABU5QKL3_9BACT</name>
<dbReference type="InterPro" id="IPR011990">
    <property type="entry name" value="TPR-like_helical_dom_sf"/>
</dbReference>
<gene>
    <name evidence="3" type="ORF">VB264_06290</name>
</gene>
<dbReference type="InterPro" id="IPR019734">
    <property type="entry name" value="TPR_rpt"/>
</dbReference>
<dbReference type="SUPFAM" id="SSF48452">
    <property type="entry name" value="TPR-like"/>
    <property type="match status" value="1"/>
</dbReference>
<dbReference type="RefSeq" id="WP_323247730.1">
    <property type="nucleotide sequence ID" value="NZ_JAYFUL010000007.1"/>
</dbReference>
<organism evidence="3 4">
    <name type="scientific">Arcicella aquatica</name>
    <dbReference type="NCBI Taxonomy" id="217141"/>
    <lineage>
        <taxon>Bacteria</taxon>
        <taxon>Pseudomonadati</taxon>
        <taxon>Bacteroidota</taxon>
        <taxon>Cytophagia</taxon>
        <taxon>Cytophagales</taxon>
        <taxon>Flectobacillaceae</taxon>
        <taxon>Arcicella</taxon>
    </lineage>
</organism>
<dbReference type="Gene3D" id="1.25.40.10">
    <property type="entry name" value="Tetratricopeptide repeat domain"/>
    <property type="match status" value="1"/>
</dbReference>
<keyword evidence="2" id="KW-0802">TPR repeat</keyword>
<keyword evidence="1" id="KW-0677">Repeat</keyword>
<accession>A0ABU5QKL3</accession>
<dbReference type="Proteomes" id="UP001304671">
    <property type="component" value="Unassembled WGS sequence"/>
</dbReference>
<sequence length="464" mass="53080">MWVKTDDFDKQLKKLQRVVQPALFRYVIIQYNHADIKKEIIQFLQANFSDRALLSIKIRETDYFQLLDKTDAIQEGFVVIEDYEYLINDEAFAMGFNQRRDRLSAKNIAYICLMPNDDKLLKKCRELIPDWWSFRSILLKFEVKFLSNTTENEAFKSLEISTLGGLDFAAKKDELDWLEEKILSLSDTEINLKLELLQKASHIAYYLQLIDKLFLFNESMSQLAEKIDLQRNSSLQFAKIQNSYGRYFKLKGDFSQARNKYKLALDLATKANNKYAIAEYQNNLALVLQNLGDYEGAKKLLEKAVISAEKTFGESHPNTAVGYSNLASVLQDLGDYEGAKGLLEKALISDEKNFGVSHPMTAVRYSSLATVLQDLGDYEGAKKLLEKAVISDEKNFGESHPTTASTKWNLAAVLIDLKLFDEALPLLEQAYTTFENLLGIEHRDTKNCKGWLDLLNKKILEVGT</sequence>
<dbReference type="EMBL" id="JAYFUL010000007">
    <property type="protein sequence ID" value="MEA5257384.1"/>
    <property type="molecule type" value="Genomic_DNA"/>
</dbReference>